<dbReference type="InterPro" id="IPR013766">
    <property type="entry name" value="Thioredoxin_domain"/>
</dbReference>
<evidence type="ECO:0000256" key="2">
    <source>
        <dbReference type="ARBA" id="ARBA00022729"/>
    </source>
</evidence>
<sequence length="226" mass="24490">MAKSQSRFYGVLAVILIVGGGLIGYVVINNRDSGAVPADYEAPGLAEGEMVSADVGVSIGAEDAPVVLEEYADYQCPACGMVGTLTLPQIIDEYVETGKVRFVFYDFPLHPGASELGAMAARCAGDQDAYWAMQKVLMGRMREWGSARNPERLIRDYAEGLGLDGDALIDCVESDKYRRVVLASRERARQLGLGQTPTFFINGRVFTGAVGYDQMAQMIEAELAKQ</sequence>
<keyword evidence="6" id="KW-1133">Transmembrane helix</keyword>
<evidence type="ECO:0000256" key="1">
    <source>
        <dbReference type="ARBA" id="ARBA00005791"/>
    </source>
</evidence>
<evidence type="ECO:0000256" key="4">
    <source>
        <dbReference type="ARBA" id="ARBA00023157"/>
    </source>
</evidence>
<evidence type="ECO:0000259" key="7">
    <source>
        <dbReference type="PROSITE" id="PS51352"/>
    </source>
</evidence>
<feature type="domain" description="Thioredoxin" evidence="7">
    <location>
        <begin position="31"/>
        <end position="224"/>
    </location>
</feature>
<feature type="transmembrane region" description="Helical" evidence="6">
    <location>
        <begin position="7"/>
        <end position="28"/>
    </location>
</feature>
<dbReference type="PANTHER" id="PTHR13887:SF14">
    <property type="entry name" value="DISULFIDE BOND FORMATION PROTEIN D"/>
    <property type="match status" value="1"/>
</dbReference>
<comment type="caution">
    <text evidence="8">The sequence shown here is derived from an EMBL/GenBank/DDBJ whole genome shotgun (WGS) entry which is preliminary data.</text>
</comment>
<keyword evidence="3" id="KW-0560">Oxidoreductase</keyword>
<keyword evidence="6" id="KW-0472">Membrane</keyword>
<evidence type="ECO:0000256" key="5">
    <source>
        <dbReference type="ARBA" id="ARBA00023284"/>
    </source>
</evidence>
<evidence type="ECO:0000256" key="3">
    <source>
        <dbReference type="ARBA" id="ARBA00023002"/>
    </source>
</evidence>
<keyword evidence="5" id="KW-0676">Redox-active center</keyword>
<keyword evidence="6" id="KW-0812">Transmembrane</keyword>
<dbReference type="GO" id="GO:0016491">
    <property type="term" value="F:oxidoreductase activity"/>
    <property type="evidence" value="ECO:0007669"/>
    <property type="project" value="UniProtKB-KW"/>
</dbReference>
<name>A0AAE4ZBT8_9BACT</name>
<dbReference type="Gene3D" id="3.40.30.10">
    <property type="entry name" value="Glutaredoxin"/>
    <property type="match status" value="1"/>
</dbReference>
<organism evidence="8 9">
    <name type="scientific">Candidatus Kutchimonas denitrificans</name>
    <dbReference type="NCBI Taxonomy" id="3056748"/>
    <lineage>
        <taxon>Bacteria</taxon>
        <taxon>Pseudomonadati</taxon>
        <taxon>Gemmatimonadota</taxon>
        <taxon>Gemmatimonadia</taxon>
        <taxon>Candidatus Palauibacterales</taxon>
        <taxon>Candidatus Palauibacteraceae</taxon>
        <taxon>Candidatus Kutchimonas</taxon>
    </lineage>
</organism>
<evidence type="ECO:0000256" key="6">
    <source>
        <dbReference type="SAM" id="Phobius"/>
    </source>
</evidence>
<accession>A0AAE4ZBT8</accession>
<gene>
    <name evidence="8" type="ORF">GWO12_15450</name>
</gene>
<dbReference type="InterPro" id="IPR036249">
    <property type="entry name" value="Thioredoxin-like_sf"/>
</dbReference>
<dbReference type="PANTHER" id="PTHR13887">
    <property type="entry name" value="GLUTATHIONE S-TRANSFERASE KAPPA"/>
    <property type="match status" value="1"/>
</dbReference>
<dbReference type="SUPFAM" id="SSF52833">
    <property type="entry name" value="Thioredoxin-like"/>
    <property type="match status" value="1"/>
</dbReference>
<dbReference type="AlphaFoldDB" id="A0AAE4ZBT8"/>
<dbReference type="InterPro" id="IPR012336">
    <property type="entry name" value="Thioredoxin-like_fold"/>
</dbReference>
<keyword evidence="4" id="KW-1015">Disulfide bond</keyword>
<reference evidence="8 9" key="1">
    <citation type="submission" date="2020-01" db="EMBL/GenBank/DDBJ databases">
        <title>Genomes assembled from Gulf of Kutch pelagic sediment metagenomes.</title>
        <authorList>
            <person name="Chandrashekar M."/>
            <person name="Mahajan M.S."/>
            <person name="Dave K.J."/>
            <person name="Vatsa P."/>
            <person name="Nathani N.M."/>
        </authorList>
    </citation>
    <scope>NUCLEOTIDE SEQUENCE [LARGE SCALE GENOMIC DNA]</scope>
    <source>
        <strain evidence="8">KS3-K002</strain>
    </source>
</reference>
<dbReference type="PROSITE" id="PS51352">
    <property type="entry name" value="THIOREDOXIN_2"/>
    <property type="match status" value="1"/>
</dbReference>
<keyword evidence="2" id="KW-0732">Signal</keyword>
<comment type="similarity">
    <text evidence="1">Belongs to the thioredoxin family. DsbA subfamily.</text>
</comment>
<dbReference type="EMBL" id="JAACAK010000130">
    <property type="protein sequence ID" value="NIR76477.1"/>
    <property type="molecule type" value="Genomic_DNA"/>
</dbReference>
<dbReference type="Pfam" id="PF13462">
    <property type="entry name" value="Thioredoxin_4"/>
    <property type="match status" value="1"/>
</dbReference>
<proteinExistence type="inferred from homology"/>
<protein>
    <submittedName>
        <fullName evidence="8">DsbA family protein</fullName>
    </submittedName>
</protein>
<evidence type="ECO:0000313" key="9">
    <source>
        <dbReference type="Proteomes" id="UP000702544"/>
    </source>
</evidence>
<evidence type="ECO:0000313" key="8">
    <source>
        <dbReference type="EMBL" id="NIR76477.1"/>
    </source>
</evidence>
<dbReference type="Proteomes" id="UP000702544">
    <property type="component" value="Unassembled WGS sequence"/>
</dbReference>